<keyword evidence="9" id="KW-0472">Membrane</keyword>
<evidence type="ECO:0000256" key="9">
    <source>
        <dbReference type="ARBA" id="ARBA00023136"/>
    </source>
</evidence>
<evidence type="ECO:0000256" key="2">
    <source>
        <dbReference type="ARBA" id="ARBA00022679"/>
    </source>
</evidence>
<evidence type="ECO:0000256" key="8">
    <source>
        <dbReference type="ARBA" id="ARBA00022989"/>
    </source>
</evidence>
<dbReference type="PANTHER" id="PTHR46065:SF3">
    <property type="entry name" value="FI20425P1"/>
    <property type="match status" value="1"/>
</dbReference>
<evidence type="ECO:0000256" key="1">
    <source>
        <dbReference type="ARBA" id="ARBA00004141"/>
    </source>
</evidence>
<dbReference type="GO" id="GO:0008270">
    <property type="term" value="F:zinc ion binding"/>
    <property type="evidence" value="ECO:0007669"/>
    <property type="project" value="UniProtKB-KW"/>
</dbReference>
<dbReference type="CDD" id="cd16495">
    <property type="entry name" value="RING_CH-C4HC3_MARCH"/>
    <property type="match status" value="1"/>
</dbReference>
<evidence type="ECO:0000256" key="7">
    <source>
        <dbReference type="ARBA" id="ARBA00022833"/>
    </source>
</evidence>
<keyword evidence="3" id="KW-0812">Transmembrane</keyword>
<proteinExistence type="predicted"/>
<organism evidence="11 12">
    <name type="scientific">Micractinium conductrix</name>
    <dbReference type="NCBI Taxonomy" id="554055"/>
    <lineage>
        <taxon>Eukaryota</taxon>
        <taxon>Viridiplantae</taxon>
        <taxon>Chlorophyta</taxon>
        <taxon>core chlorophytes</taxon>
        <taxon>Trebouxiophyceae</taxon>
        <taxon>Chlorellales</taxon>
        <taxon>Chlorellaceae</taxon>
        <taxon>Chlorella clade</taxon>
        <taxon>Micractinium</taxon>
    </lineage>
</organism>
<name>A0A2P6VMM6_9CHLO</name>
<keyword evidence="6" id="KW-0833">Ubl conjugation pathway</keyword>
<dbReference type="AlphaFoldDB" id="A0A2P6VMM6"/>
<keyword evidence="12" id="KW-1185">Reference proteome</keyword>
<accession>A0A2P6VMM6</accession>
<dbReference type="SMART" id="SM00744">
    <property type="entry name" value="RINGv"/>
    <property type="match status" value="1"/>
</dbReference>
<dbReference type="SUPFAM" id="SSF57850">
    <property type="entry name" value="RING/U-box"/>
    <property type="match status" value="1"/>
</dbReference>
<evidence type="ECO:0000259" key="10">
    <source>
        <dbReference type="PROSITE" id="PS51292"/>
    </source>
</evidence>
<comment type="subcellular location">
    <subcellularLocation>
        <location evidence="1">Membrane</location>
        <topology evidence="1">Multi-pass membrane protein</topology>
    </subcellularLocation>
</comment>
<keyword evidence="5" id="KW-0863">Zinc-finger</keyword>
<protein>
    <submittedName>
        <fullName evidence="11">Ring finger membrane</fullName>
    </submittedName>
</protein>
<dbReference type="Gene3D" id="3.30.40.10">
    <property type="entry name" value="Zinc/RING finger domain, C3HC4 (zinc finger)"/>
    <property type="match status" value="1"/>
</dbReference>
<keyword evidence="2" id="KW-0808">Transferase</keyword>
<keyword evidence="7" id="KW-0862">Zinc</keyword>
<dbReference type="GO" id="GO:0016740">
    <property type="term" value="F:transferase activity"/>
    <property type="evidence" value="ECO:0007669"/>
    <property type="project" value="UniProtKB-KW"/>
</dbReference>
<keyword evidence="4" id="KW-0479">Metal-binding</keyword>
<feature type="domain" description="RING-CH-type" evidence="10">
    <location>
        <begin position="37"/>
        <end position="107"/>
    </location>
</feature>
<evidence type="ECO:0000256" key="3">
    <source>
        <dbReference type="ARBA" id="ARBA00022692"/>
    </source>
</evidence>
<sequence>MQSQAPRRRLKARRAAAVSGGPVAAAAAAAGAAPGLAVAAEPSICRICWQEGDGEPGGALLTPCRCAGSQKHVHERCLAEWMASVAQRKGVPQARRCDVCRALYQGLPRDMRLRETPQAYVRRQTAALLRSPLGTALSYYSAGGLVFSVLLSVHGAWCRLAALPAVLRAARVDPLRALGADVALAAASEALLSGQWLLPLLSAFRFGQGLLLQEVAAWVQAHGVRALPPPLSLPLHLACEAARLAAVAMQYTHGALLLLFGGLARGFVRGAVIATLAPLRAAGSAAAALRHAAAAAAARLAARRPRRRKQQQQ</sequence>
<dbReference type="Pfam" id="PF12906">
    <property type="entry name" value="RINGv"/>
    <property type="match status" value="1"/>
</dbReference>
<dbReference type="InterPro" id="IPR011016">
    <property type="entry name" value="Znf_RING-CH"/>
</dbReference>
<evidence type="ECO:0000256" key="6">
    <source>
        <dbReference type="ARBA" id="ARBA00022786"/>
    </source>
</evidence>
<evidence type="ECO:0000256" key="5">
    <source>
        <dbReference type="ARBA" id="ARBA00022771"/>
    </source>
</evidence>
<dbReference type="PANTHER" id="PTHR46065">
    <property type="entry name" value="E3 UBIQUITIN-PROTEIN LIGASE MARCH 2/3 FAMILY MEMBER"/>
    <property type="match status" value="1"/>
</dbReference>
<dbReference type="OrthoDB" id="515460at2759"/>
<dbReference type="Proteomes" id="UP000239649">
    <property type="component" value="Unassembled WGS sequence"/>
</dbReference>
<dbReference type="EMBL" id="LHPF02000002">
    <property type="protein sequence ID" value="PSC75339.1"/>
    <property type="molecule type" value="Genomic_DNA"/>
</dbReference>
<reference evidence="11 12" key="1">
    <citation type="journal article" date="2018" name="Plant J.">
        <title>Genome sequences of Chlorella sorokiniana UTEX 1602 and Micractinium conductrix SAG 241.80: implications to maltose excretion by a green alga.</title>
        <authorList>
            <person name="Arriola M.B."/>
            <person name="Velmurugan N."/>
            <person name="Zhang Y."/>
            <person name="Plunkett M.H."/>
            <person name="Hondzo H."/>
            <person name="Barney B.M."/>
        </authorList>
    </citation>
    <scope>NUCLEOTIDE SEQUENCE [LARGE SCALE GENOMIC DNA]</scope>
    <source>
        <strain evidence="11 12">SAG 241.80</strain>
    </source>
</reference>
<dbReference type="GO" id="GO:0016020">
    <property type="term" value="C:membrane"/>
    <property type="evidence" value="ECO:0007669"/>
    <property type="project" value="UniProtKB-SubCell"/>
</dbReference>
<dbReference type="STRING" id="554055.A0A2P6VMM6"/>
<keyword evidence="8" id="KW-1133">Transmembrane helix</keyword>
<evidence type="ECO:0000256" key="4">
    <source>
        <dbReference type="ARBA" id="ARBA00022723"/>
    </source>
</evidence>
<comment type="caution">
    <text evidence="11">The sequence shown here is derived from an EMBL/GenBank/DDBJ whole genome shotgun (WGS) entry which is preliminary data.</text>
</comment>
<dbReference type="PROSITE" id="PS51292">
    <property type="entry name" value="ZF_RING_CH"/>
    <property type="match status" value="1"/>
</dbReference>
<evidence type="ECO:0000313" key="12">
    <source>
        <dbReference type="Proteomes" id="UP000239649"/>
    </source>
</evidence>
<gene>
    <name evidence="11" type="primary">g983</name>
    <name evidence="11" type="ORF">C2E20_0983</name>
</gene>
<evidence type="ECO:0000313" key="11">
    <source>
        <dbReference type="EMBL" id="PSC75339.1"/>
    </source>
</evidence>
<dbReference type="InterPro" id="IPR013083">
    <property type="entry name" value="Znf_RING/FYVE/PHD"/>
</dbReference>